<proteinExistence type="predicted"/>
<dbReference type="EMBL" id="ACOU01000007">
    <property type="protein sequence ID" value="EKX72312.1"/>
    <property type="molecule type" value="Genomic_DNA"/>
</dbReference>
<feature type="region of interest" description="Disordered" evidence="1">
    <location>
        <begin position="616"/>
        <end position="680"/>
    </location>
</feature>
<name>L1LA49_THEEQ</name>
<organism evidence="3 4">
    <name type="scientific">Theileria equi strain WA</name>
    <dbReference type="NCBI Taxonomy" id="1537102"/>
    <lineage>
        <taxon>Eukaryota</taxon>
        <taxon>Sar</taxon>
        <taxon>Alveolata</taxon>
        <taxon>Apicomplexa</taxon>
        <taxon>Aconoidasida</taxon>
        <taxon>Piroplasmida</taxon>
        <taxon>Theileriidae</taxon>
        <taxon>Theileria</taxon>
    </lineage>
</organism>
<evidence type="ECO:0000256" key="1">
    <source>
        <dbReference type="SAM" id="MobiDB-lite"/>
    </source>
</evidence>
<dbReference type="AlphaFoldDB" id="L1LA49"/>
<evidence type="ECO:0000313" key="4">
    <source>
        <dbReference type="Proteomes" id="UP000031512"/>
    </source>
</evidence>
<sequence>MTGKFRKELDIDPEKIDSYVSQDIRGIKDDQYFKPYTRYGYSATSSSFQLNSVSYSKIKFDHFPVIANVERFYTYFNDNKKLPLAFQAYTSDQRYHYYTTGNIINSTKADATFEEFITKEGPGSGRTKEHDKELTYNQTINVLQNIEQNGKLEYSDLVDEIKRNLWRTNDVFFDLSKKPQSGTEKVTKYNSDTTGIEIIVKIATSGGFLKVQHDTKTNNFPFHIKGLKDPDEKIIVMSSGFPNDLLEKFSVYYKMDDKSYKHPFMIILNLSKDKDPRYLESKYIILRNKTNTWSIRRITVNNLDEEKDLTKILKSVDSSGNVDFEKLDSDLKNKLTDVTENLLIDLTKTTEERGTYNSDKKIIPYRKIVSTGYSFISHADTFNGFTVTAIKVTTQHSINSQDLIPKRTDRLDRLKVFYNGSTTKDPSLIYFLYSSGKRNWISRHLGDTTWKEQKDHLPTSDVDSEKIRSLLEKLKIPNVQIDLSKPNTGNSTYQPEDNTLKFKVESKQDPPDSGFWKFMYTMTQNNQPFTVESVKHGKTPLNGISPPDKLLSISVYYLGEDPGDVKKLLLVEVALSGNSKYLYYEKKDENANWTVLSTHEQGTKLEGSLLTQKLNQLKEKQHPKKHETKKEKENKSESQEKKEEELTKETHNGGTSRQDSSGNNSSSSESTVASPQTSSNAGKIAGGVIGALLFIVLTALLVKKVGPAVRAQLESRNPPL</sequence>
<comment type="caution">
    <text evidence="3">The sequence shown here is derived from an EMBL/GenBank/DDBJ whole genome shotgun (WGS) entry which is preliminary data.</text>
</comment>
<dbReference type="VEuPathDB" id="PiroplasmaDB:BEWA_047770"/>
<gene>
    <name evidence="3" type="ORF">BEWA_047770</name>
</gene>
<protein>
    <submittedName>
        <fullName evidence="3">Uncharacterized protein</fullName>
    </submittedName>
</protein>
<evidence type="ECO:0000313" key="3">
    <source>
        <dbReference type="EMBL" id="EKX72312.1"/>
    </source>
</evidence>
<dbReference type="GeneID" id="15804077"/>
<dbReference type="RefSeq" id="XP_004831764.1">
    <property type="nucleotide sequence ID" value="XM_004831707.1"/>
</dbReference>
<keyword evidence="2" id="KW-0812">Transmembrane</keyword>
<keyword evidence="4" id="KW-1185">Reference proteome</keyword>
<feature type="compositionally biased region" description="Low complexity" evidence="1">
    <location>
        <begin position="656"/>
        <end position="679"/>
    </location>
</feature>
<feature type="transmembrane region" description="Helical" evidence="2">
    <location>
        <begin position="684"/>
        <end position="702"/>
    </location>
</feature>
<dbReference type="Proteomes" id="UP000031512">
    <property type="component" value="Unassembled WGS sequence"/>
</dbReference>
<keyword evidence="2" id="KW-0472">Membrane</keyword>
<reference evidence="3 4" key="1">
    <citation type="journal article" date="2012" name="BMC Genomics">
        <title>Comparative genomic analysis and phylogenetic position of Theileria equi.</title>
        <authorList>
            <person name="Kappmeyer L.S."/>
            <person name="Thiagarajan M."/>
            <person name="Herndon D.R."/>
            <person name="Ramsay J.D."/>
            <person name="Caler E."/>
            <person name="Djikeng A."/>
            <person name="Gillespie J.J."/>
            <person name="Lau A.O."/>
            <person name="Roalson E.H."/>
            <person name="Silva J.C."/>
            <person name="Silva M.G."/>
            <person name="Suarez C.E."/>
            <person name="Ueti M.W."/>
            <person name="Nene V.M."/>
            <person name="Mealey R.H."/>
            <person name="Knowles D.P."/>
            <person name="Brayton K.A."/>
        </authorList>
    </citation>
    <scope>NUCLEOTIDE SEQUENCE [LARGE SCALE GENOMIC DNA]</scope>
    <source>
        <strain evidence="3 4">WA</strain>
    </source>
</reference>
<feature type="compositionally biased region" description="Basic and acidic residues" evidence="1">
    <location>
        <begin position="628"/>
        <end position="651"/>
    </location>
</feature>
<keyword evidence="2" id="KW-1133">Transmembrane helix</keyword>
<accession>L1LA49</accession>
<evidence type="ECO:0000256" key="2">
    <source>
        <dbReference type="SAM" id="Phobius"/>
    </source>
</evidence>
<dbReference type="KEGG" id="beq:BEWA_047770"/>